<keyword evidence="1" id="KW-0677">Repeat</keyword>
<dbReference type="AlphaFoldDB" id="A0A1Y2FR79"/>
<dbReference type="InterPro" id="IPR036770">
    <property type="entry name" value="Ankyrin_rpt-contain_sf"/>
</dbReference>
<dbReference type="PROSITE" id="PS50297">
    <property type="entry name" value="ANK_REP_REGION"/>
    <property type="match status" value="2"/>
</dbReference>
<dbReference type="OrthoDB" id="194358at2759"/>
<organism evidence="4 5">
    <name type="scientific">Neocallimastix californiae</name>
    <dbReference type="NCBI Taxonomy" id="1754190"/>
    <lineage>
        <taxon>Eukaryota</taxon>
        <taxon>Fungi</taxon>
        <taxon>Fungi incertae sedis</taxon>
        <taxon>Chytridiomycota</taxon>
        <taxon>Chytridiomycota incertae sedis</taxon>
        <taxon>Neocallimastigomycetes</taxon>
        <taxon>Neocallimastigales</taxon>
        <taxon>Neocallimastigaceae</taxon>
        <taxon>Neocallimastix</taxon>
    </lineage>
</organism>
<keyword evidence="2 3" id="KW-0040">ANK repeat</keyword>
<evidence type="ECO:0000256" key="3">
    <source>
        <dbReference type="PROSITE-ProRule" id="PRU00023"/>
    </source>
</evidence>
<dbReference type="SUPFAM" id="SSF48403">
    <property type="entry name" value="Ankyrin repeat"/>
    <property type="match status" value="1"/>
</dbReference>
<dbReference type="Pfam" id="PF12796">
    <property type="entry name" value="Ank_2"/>
    <property type="match status" value="2"/>
</dbReference>
<dbReference type="Gene3D" id="1.25.40.20">
    <property type="entry name" value="Ankyrin repeat-containing domain"/>
    <property type="match status" value="2"/>
</dbReference>
<evidence type="ECO:0000256" key="1">
    <source>
        <dbReference type="ARBA" id="ARBA00022737"/>
    </source>
</evidence>
<sequence length="560" mass="63517">MDKVDSNFKKSISSASVYYNQKYSSTSETNIRKITSLPQFHEDETSSVSTYSSAYNTTSSGVYTPRKQVGVAKFSESIISYSDFKYSDTHPQRQRVILCQLQKHSNKLIQEGKIKPLPKEVQRGKKEYTIKPKSRTMNRINAFLSKKKSRKSKEGNLHLLKLAVHDRRVQQACTIIEELSTNTLRKRNFSEANNIFVKAMLNNLEPVVLSMLDKGFPPNINLPIFEIQMSNDTKVNLPSYFLLAVALGLENVIKVMIRKAYINQSWNGLTALHIACCKGDEKLINLIIDYGADVSQPIPIEQYLNLGRLKSVEARIATHKSAVLNGTYMDEQLGTNNYSSQNDSIIKPYSKLPFIYPLDFAAATGNVKIVGIIINKVGINGVKRSRYCLMMQQQYNMSMVLIKYGASLPQVNIWNETPLHIASRQGNLRLVIVYSYLINVNTPGQNGWYPLHEAIVKNNRDICQYLLKRGASTEVKNNEGLTPKQLAKKWGVSSSDIELCLDQTVEFVVENEISEKEILAKVNRYISNLAIMNTSRIRQSKKKSQLLLPKVFQKEQSVHK</sequence>
<evidence type="ECO:0000313" key="4">
    <source>
        <dbReference type="EMBL" id="ORY86512.1"/>
    </source>
</evidence>
<dbReference type="SMART" id="SM00248">
    <property type="entry name" value="ANK"/>
    <property type="match status" value="5"/>
</dbReference>
<feature type="repeat" description="ANK" evidence="3">
    <location>
        <begin position="446"/>
        <end position="478"/>
    </location>
</feature>
<dbReference type="EMBL" id="MCOG01000002">
    <property type="protein sequence ID" value="ORY86512.1"/>
    <property type="molecule type" value="Genomic_DNA"/>
</dbReference>
<dbReference type="PROSITE" id="PS50088">
    <property type="entry name" value="ANK_REPEAT"/>
    <property type="match status" value="2"/>
</dbReference>
<reference evidence="4 5" key="1">
    <citation type="submission" date="2016-08" db="EMBL/GenBank/DDBJ databases">
        <title>A Parts List for Fungal Cellulosomes Revealed by Comparative Genomics.</title>
        <authorList>
            <consortium name="DOE Joint Genome Institute"/>
            <person name="Haitjema C.H."/>
            <person name="Gilmore S.P."/>
            <person name="Henske J.K."/>
            <person name="Solomon K.V."/>
            <person name="De Groot R."/>
            <person name="Kuo A."/>
            <person name="Mondo S.J."/>
            <person name="Salamov A.A."/>
            <person name="Labutti K."/>
            <person name="Zhao Z."/>
            <person name="Chiniquy J."/>
            <person name="Barry K."/>
            <person name="Brewer H.M."/>
            <person name="Purvine S.O."/>
            <person name="Wright A.T."/>
            <person name="Boxma B."/>
            <person name="Van Alen T."/>
            <person name="Hackstein J.H."/>
            <person name="Baker S.E."/>
            <person name="Grigoriev I.V."/>
            <person name="O'Malley M.A."/>
        </authorList>
    </citation>
    <scope>NUCLEOTIDE SEQUENCE [LARGE SCALE GENOMIC DNA]</scope>
    <source>
        <strain evidence="4 5">G1</strain>
    </source>
</reference>
<dbReference type="PANTHER" id="PTHR24188">
    <property type="entry name" value="ANKYRIN REPEAT PROTEIN"/>
    <property type="match status" value="1"/>
</dbReference>
<evidence type="ECO:0000256" key="2">
    <source>
        <dbReference type="ARBA" id="ARBA00023043"/>
    </source>
</evidence>
<dbReference type="Proteomes" id="UP000193920">
    <property type="component" value="Unassembled WGS sequence"/>
</dbReference>
<proteinExistence type="predicted"/>
<accession>A0A1Y2FR79</accession>
<dbReference type="PANTHER" id="PTHR24188:SF29">
    <property type="entry name" value="GH09064P"/>
    <property type="match status" value="1"/>
</dbReference>
<dbReference type="STRING" id="1754190.A0A1Y2FR79"/>
<protein>
    <submittedName>
        <fullName evidence="4">Ankyrin</fullName>
    </submittedName>
</protein>
<gene>
    <name evidence="4" type="ORF">LY90DRAFT_696817</name>
</gene>
<dbReference type="InterPro" id="IPR002110">
    <property type="entry name" value="Ankyrin_rpt"/>
</dbReference>
<feature type="repeat" description="ANK" evidence="3">
    <location>
        <begin position="267"/>
        <end position="295"/>
    </location>
</feature>
<keyword evidence="5" id="KW-1185">Reference proteome</keyword>
<name>A0A1Y2FR79_9FUNG</name>
<comment type="caution">
    <text evidence="4">The sequence shown here is derived from an EMBL/GenBank/DDBJ whole genome shotgun (WGS) entry which is preliminary data.</text>
</comment>
<evidence type="ECO:0000313" key="5">
    <source>
        <dbReference type="Proteomes" id="UP000193920"/>
    </source>
</evidence>